<feature type="transmembrane region" description="Helical" evidence="1">
    <location>
        <begin position="40"/>
        <end position="60"/>
    </location>
</feature>
<evidence type="ECO:0000313" key="2">
    <source>
        <dbReference type="EMBL" id="MRH78425.1"/>
    </source>
</evidence>
<comment type="caution">
    <text evidence="2">The sequence shown here is derived from an EMBL/GenBank/DDBJ whole genome shotgun (WGS) entry which is preliminary data.</text>
</comment>
<dbReference type="RefSeq" id="WP_153719465.1">
    <property type="nucleotide sequence ID" value="NZ_WJPP01000003.1"/>
</dbReference>
<feature type="transmembrane region" description="Helical" evidence="1">
    <location>
        <begin position="12"/>
        <end position="33"/>
    </location>
</feature>
<proteinExistence type="predicted"/>
<keyword evidence="1" id="KW-1133">Transmembrane helix</keyword>
<organism evidence="2 3">
    <name type="scientific">Spiribacter salilacus</name>
    <dbReference type="NCBI Taxonomy" id="2664894"/>
    <lineage>
        <taxon>Bacteria</taxon>
        <taxon>Pseudomonadati</taxon>
        <taxon>Pseudomonadota</taxon>
        <taxon>Gammaproteobacteria</taxon>
        <taxon>Chromatiales</taxon>
        <taxon>Ectothiorhodospiraceae</taxon>
        <taxon>Spiribacter</taxon>
    </lineage>
</organism>
<dbReference type="AlphaFoldDB" id="A0A6N7QPG8"/>
<reference evidence="2 3" key="1">
    <citation type="submission" date="2019-11" db="EMBL/GenBank/DDBJ databases">
        <authorList>
            <person name="Zhang X.Y."/>
        </authorList>
    </citation>
    <scope>NUCLEOTIDE SEQUENCE [LARGE SCALE GENOMIC DNA]</scope>
    <source>
        <strain evidence="2 3">C176</strain>
    </source>
</reference>
<dbReference type="Proteomes" id="UP000433788">
    <property type="component" value="Unassembled WGS sequence"/>
</dbReference>
<keyword evidence="1" id="KW-0472">Membrane</keyword>
<sequence>MSEVTPVTQTPTASTVSALAGVSLLLTIVMGAVGMLTQWVSLMPAGVFAWVAGILLWPTVARQSKIQVTVLLGVGFSLIGWVVARGGTIPWQLLIKGNAGLIAMLAAVSFLQLAGASSATETQVYPRGRRALWQTLLGVHFVGAVINLSTVFIMARALALKGHLEHRHYISLSRLFGAAAFWSPFFASMAAALIYAPGAKLTSLILFGLPLAAISLLLTVHDVSAVGVKDFRGYPVSVSSLWMPGFLAIFILSVHAIDSNISILGLIAALVPAVCVAVIFLRGFKGNKETETPTPLRTLHRHITINLPKMSPELSLFLGAGVMAAGIATVVTEFELGFPVSNFGGLEAALLLTTLVLASMVGVHPIIGVAAASPIILPIGPDPSLLASTFLAAWGIGVAASPLSGMNLALQGSFSMRMSDILRWNGRYAVLMVLAAGFLLQLHPAA</sequence>
<feature type="transmembrane region" description="Helical" evidence="1">
    <location>
        <begin position="131"/>
        <end position="154"/>
    </location>
</feature>
<evidence type="ECO:0000313" key="3">
    <source>
        <dbReference type="Proteomes" id="UP000433788"/>
    </source>
</evidence>
<feature type="transmembrane region" description="Helical" evidence="1">
    <location>
        <begin position="384"/>
        <end position="404"/>
    </location>
</feature>
<feature type="transmembrane region" description="Helical" evidence="1">
    <location>
        <begin position="424"/>
        <end position="442"/>
    </location>
</feature>
<keyword evidence="1" id="KW-0812">Transmembrane</keyword>
<feature type="transmembrane region" description="Helical" evidence="1">
    <location>
        <begin position="263"/>
        <end position="281"/>
    </location>
</feature>
<feature type="transmembrane region" description="Helical" evidence="1">
    <location>
        <begin position="348"/>
        <end position="372"/>
    </location>
</feature>
<feature type="transmembrane region" description="Helical" evidence="1">
    <location>
        <begin position="99"/>
        <end position="119"/>
    </location>
</feature>
<name>A0A6N7QPG8_9GAMM</name>
<feature type="transmembrane region" description="Helical" evidence="1">
    <location>
        <begin position="201"/>
        <end position="221"/>
    </location>
</feature>
<gene>
    <name evidence="2" type="ORF">GH984_06860</name>
</gene>
<feature type="transmembrane region" description="Helical" evidence="1">
    <location>
        <begin position="175"/>
        <end position="195"/>
    </location>
</feature>
<accession>A0A6N7QPG8</accession>
<dbReference type="EMBL" id="WJPP01000003">
    <property type="protein sequence ID" value="MRH78425.1"/>
    <property type="molecule type" value="Genomic_DNA"/>
</dbReference>
<feature type="transmembrane region" description="Helical" evidence="1">
    <location>
        <begin position="66"/>
        <end position="87"/>
    </location>
</feature>
<protein>
    <submittedName>
        <fullName evidence="2">Uncharacterized protein</fullName>
    </submittedName>
</protein>
<feature type="transmembrane region" description="Helical" evidence="1">
    <location>
        <begin position="314"/>
        <end position="336"/>
    </location>
</feature>
<keyword evidence="3" id="KW-1185">Reference proteome</keyword>
<feature type="transmembrane region" description="Helical" evidence="1">
    <location>
        <begin position="233"/>
        <end position="257"/>
    </location>
</feature>
<evidence type="ECO:0000256" key="1">
    <source>
        <dbReference type="SAM" id="Phobius"/>
    </source>
</evidence>